<dbReference type="AlphaFoldDB" id="A0A4Z2DXL1"/>
<evidence type="ECO:0000313" key="2">
    <source>
        <dbReference type="EMBL" id="TNN21234.1"/>
    </source>
</evidence>
<dbReference type="Proteomes" id="UP000311919">
    <property type="component" value="Unassembled WGS sequence"/>
</dbReference>
<dbReference type="OrthoDB" id="6250188at2759"/>
<sequence length="258" mass="30049">MNLPNRTSHFIIPYKFKYNNVYRLLTSSLLILSSSSSKHNEIVKPNAYKTLLKSSSVRLRLDNLPTVAQQFFNVNPDKSTEFIVVLSSDVQRLIKKTGCSVNFIDENSQPPIIKLTLKDDTFHSNKNLRKFGINLSETTRTKIIEFHTNIDDKMLNVRLKQAENFLQTNHFVVLIIHLINVKKTSEKILHSMIMKVDDYENKQENKQQQIENLRKIEYENNIRKFTELLEGIPSCKVRTVDRPDLSNVVFILEPVKMN</sequence>
<dbReference type="GO" id="GO:0006413">
    <property type="term" value="P:translational initiation"/>
    <property type="evidence" value="ECO:0007669"/>
    <property type="project" value="InterPro"/>
</dbReference>
<reference evidence="2 3" key="1">
    <citation type="submission" date="2019-03" db="EMBL/GenBank/DDBJ databases">
        <title>An improved genome assembly of the fluke Schistosoma japonicum.</title>
        <authorList>
            <person name="Hu W."/>
            <person name="Luo F."/>
            <person name="Yin M."/>
            <person name="Mo X."/>
            <person name="Sun C."/>
            <person name="Wu Q."/>
            <person name="Zhu B."/>
            <person name="Xiang M."/>
            <person name="Wang J."/>
            <person name="Wang Y."/>
            <person name="Zhang T."/>
            <person name="Xu B."/>
            <person name="Zheng H."/>
            <person name="Feng Z."/>
        </authorList>
    </citation>
    <scope>NUCLEOTIDE SEQUENCE [LARGE SCALE GENOMIC DNA]</scope>
    <source>
        <strain evidence="2">HuSjv2</strain>
        <tissue evidence="2">Worms</tissue>
    </source>
</reference>
<comment type="caution">
    <text evidence="2">The sequence shown here is derived from an EMBL/GenBank/DDBJ whole genome shotgun (WGS) entry which is preliminary data.</text>
</comment>
<dbReference type="EMBL" id="SKCS01000008">
    <property type="protein sequence ID" value="TNN21234.1"/>
    <property type="molecule type" value="Genomic_DNA"/>
</dbReference>
<name>A0A4Z2DXL1_SCHJA</name>
<feature type="coiled-coil region" evidence="1">
    <location>
        <begin position="189"/>
        <end position="219"/>
    </location>
</feature>
<proteinExistence type="predicted"/>
<evidence type="ECO:0000313" key="3">
    <source>
        <dbReference type="Proteomes" id="UP000311919"/>
    </source>
</evidence>
<accession>A0A4Z2DXL1</accession>
<evidence type="ECO:0000256" key="1">
    <source>
        <dbReference type="SAM" id="Coils"/>
    </source>
</evidence>
<protein>
    <submittedName>
        <fullName evidence="2">Uncharacterized protein</fullName>
    </submittedName>
</protein>
<organism evidence="2 3">
    <name type="scientific">Schistosoma japonicum</name>
    <name type="common">Blood fluke</name>
    <dbReference type="NCBI Taxonomy" id="6182"/>
    <lineage>
        <taxon>Eukaryota</taxon>
        <taxon>Metazoa</taxon>
        <taxon>Spiralia</taxon>
        <taxon>Lophotrochozoa</taxon>
        <taxon>Platyhelminthes</taxon>
        <taxon>Trematoda</taxon>
        <taxon>Digenea</taxon>
        <taxon>Strigeidida</taxon>
        <taxon>Schistosomatoidea</taxon>
        <taxon>Schistosomatidae</taxon>
        <taxon>Schistosoma</taxon>
    </lineage>
</organism>
<dbReference type="InterPro" id="IPR036788">
    <property type="entry name" value="T_IF-3_C_sf"/>
</dbReference>
<gene>
    <name evidence="2" type="ORF">EWB00_010410</name>
</gene>
<dbReference type="STRING" id="6182.A0A4Z2DXL1"/>
<keyword evidence="1" id="KW-0175">Coiled coil</keyword>
<dbReference type="SUPFAM" id="SSF55200">
    <property type="entry name" value="Translation initiation factor IF3, C-terminal domain"/>
    <property type="match status" value="1"/>
</dbReference>
<keyword evidence="3" id="KW-1185">Reference proteome</keyword>